<feature type="transmembrane region" description="Helical" evidence="1">
    <location>
        <begin position="302"/>
        <end position="321"/>
    </location>
</feature>
<dbReference type="Pfam" id="PF12412">
    <property type="entry name" value="DUF3667"/>
    <property type="match status" value="1"/>
</dbReference>
<dbReference type="OrthoDB" id="675873at2"/>
<reference evidence="2 3" key="1">
    <citation type="submission" date="2019-02" db="EMBL/GenBank/DDBJ databases">
        <title>Genomic Encyclopedia of Type Strains, Phase IV (KMG-IV): sequencing the most valuable type-strain genomes for metagenomic binning, comparative biology and taxonomic classification.</title>
        <authorList>
            <person name="Goeker M."/>
        </authorList>
    </citation>
    <scope>NUCLEOTIDE SEQUENCE [LARGE SCALE GENOMIC DNA]</scope>
    <source>
        <strain evidence="2 3">DSM 18116</strain>
    </source>
</reference>
<gene>
    <name evidence="2" type="ORF">EV199_0865</name>
</gene>
<feature type="transmembrane region" description="Helical" evidence="1">
    <location>
        <begin position="341"/>
        <end position="363"/>
    </location>
</feature>
<dbReference type="AlphaFoldDB" id="A0A4Q7N2G1"/>
<proteinExistence type="predicted"/>
<protein>
    <submittedName>
        <fullName evidence="2">Uncharacterized protein DUF3667</fullName>
    </submittedName>
</protein>
<keyword evidence="3" id="KW-1185">Reference proteome</keyword>
<evidence type="ECO:0000313" key="2">
    <source>
        <dbReference type="EMBL" id="RZS75009.1"/>
    </source>
</evidence>
<dbReference type="Proteomes" id="UP000293874">
    <property type="component" value="Unassembled WGS sequence"/>
</dbReference>
<dbReference type="RefSeq" id="WP_130539423.1">
    <property type="nucleotide sequence ID" value="NZ_CP042431.1"/>
</dbReference>
<evidence type="ECO:0000256" key="1">
    <source>
        <dbReference type="SAM" id="Phobius"/>
    </source>
</evidence>
<feature type="transmembrane region" description="Helical" evidence="1">
    <location>
        <begin position="241"/>
        <end position="261"/>
    </location>
</feature>
<feature type="transmembrane region" description="Helical" evidence="1">
    <location>
        <begin position="88"/>
        <end position="106"/>
    </location>
</feature>
<comment type="caution">
    <text evidence="2">The sequence shown here is derived from an EMBL/GenBank/DDBJ whole genome shotgun (WGS) entry which is preliminary data.</text>
</comment>
<keyword evidence="1" id="KW-0812">Transmembrane</keyword>
<keyword evidence="1" id="KW-1133">Transmembrane helix</keyword>
<organism evidence="2 3">
    <name type="scientific">Pseudobacter ginsenosidimutans</name>
    <dbReference type="NCBI Taxonomy" id="661488"/>
    <lineage>
        <taxon>Bacteria</taxon>
        <taxon>Pseudomonadati</taxon>
        <taxon>Bacteroidota</taxon>
        <taxon>Chitinophagia</taxon>
        <taxon>Chitinophagales</taxon>
        <taxon>Chitinophagaceae</taxon>
        <taxon>Pseudobacter</taxon>
    </lineage>
</organism>
<evidence type="ECO:0000313" key="3">
    <source>
        <dbReference type="Proteomes" id="UP000293874"/>
    </source>
</evidence>
<name>A0A4Q7N2G1_9BACT</name>
<dbReference type="EMBL" id="SGXA01000001">
    <property type="protein sequence ID" value="RZS75009.1"/>
    <property type="molecule type" value="Genomic_DNA"/>
</dbReference>
<sequence>MSHGKERHEKICLNCKSELIGRFCQNCGQENIEPHETVWSLVSHFFADITHFDGKFFSTVRYLITRPGFLSKEYIAGRRASYLHPIRMYVFTSALFFLIFFSTFQIKRDDFDGKVTAVMQGTNNLDLDKAETKMLKKANTATDSADVKAAYDAIRKMRDQVLLNPKKQGLKFKPEGEGFNFVDSVYRSKKDYDSVQASLPESERDGFVMRKLQYRRIEVQEKYQGDNKAYTVDVMNKFLHMFPYLLFVSLPLYALFLKLLYARRKQFLYVDHALFLIHLYIFTFLFLLVQIALFKLWEEYEWIWLGWLIFLQYLAGIYYTYKAMRKFYEQGRGKTFVKFMLLNFLCGISLVLLFVAFLFLSLFRT</sequence>
<dbReference type="InterPro" id="IPR022134">
    <property type="entry name" value="DUF3667"/>
</dbReference>
<keyword evidence="1" id="KW-0472">Membrane</keyword>
<feature type="transmembrane region" description="Helical" evidence="1">
    <location>
        <begin position="273"/>
        <end position="296"/>
    </location>
</feature>
<accession>A0A4Q7N2G1</accession>